<dbReference type="Pfam" id="PF06027">
    <property type="entry name" value="SLC35F"/>
    <property type="match status" value="1"/>
</dbReference>
<dbReference type="AlphaFoldDB" id="A0A1U7LWT7"/>
<keyword evidence="6 7" id="KW-0472">Membrane</keyword>
<feature type="transmembrane region" description="Helical" evidence="7">
    <location>
        <begin position="252"/>
        <end position="274"/>
    </location>
</feature>
<evidence type="ECO:0000256" key="2">
    <source>
        <dbReference type="ARBA" id="ARBA00007863"/>
    </source>
</evidence>
<feature type="transmembrane region" description="Helical" evidence="7">
    <location>
        <begin position="31"/>
        <end position="49"/>
    </location>
</feature>
<feature type="transmembrane region" description="Helical" evidence="7">
    <location>
        <begin position="69"/>
        <end position="88"/>
    </location>
</feature>
<evidence type="ECO:0000256" key="6">
    <source>
        <dbReference type="ARBA" id="ARBA00023136"/>
    </source>
</evidence>
<dbReference type="STRING" id="1198029.A0A1U7LWT7"/>
<evidence type="ECO:0000256" key="5">
    <source>
        <dbReference type="ARBA" id="ARBA00022989"/>
    </source>
</evidence>
<dbReference type="PANTHER" id="PTHR14233:SF4">
    <property type="entry name" value="SOLUTE CARRIER FAMILY 35 MEMBER F2"/>
    <property type="match status" value="1"/>
</dbReference>
<feature type="transmembrane region" description="Helical" evidence="7">
    <location>
        <begin position="281"/>
        <end position="300"/>
    </location>
</feature>
<dbReference type="InterPro" id="IPR037185">
    <property type="entry name" value="EmrE-like"/>
</dbReference>
<dbReference type="InterPro" id="IPR009262">
    <property type="entry name" value="SLC35_F1/F2/F6"/>
</dbReference>
<keyword evidence="9" id="KW-1185">Reference proteome</keyword>
<feature type="transmembrane region" description="Helical" evidence="7">
    <location>
        <begin position="306"/>
        <end position="326"/>
    </location>
</feature>
<feature type="transmembrane region" description="Helical" evidence="7">
    <location>
        <begin position="223"/>
        <end position="240"/>
    </location>
</feature>
<feature type="transmembrane region" description="Helical" evidence="7">
    <location>
        <begin position="191"/>
        <end position="211"/>
    </location>
</feature>
<evidence type="ECO:0000313" key="8">
    <source>
        <dbReference type="EMBL" id="OLL27012.1"/>
    </source>
</evidence>
<keyword evidence="5 7" id="KW-1133">Transmembrane helix</keyword>
<organism evidence="8 9">
    <name type="scientific">Neolecta irregularis (strain DAH-3)</name>
    <dbReference type="NCBI Taxonomy" id="1198029"/>
    <lineage>
        <taxon>Eukaryota</taxon>
        <taxon>Fungi</taxon>
        <taxon>Dikarya</taxon>
        <taxon>Ascomycota</taxon>
        <taxon>Taphrinomycotina</taxon>
        <taxon>Neolectales</taxon>
        <taxon>Neolectaceae</taxon>
        <taxon>Neolecta</taxon>
    </lineage>
</organism>
<keyword evidence="4 7" id="KW-0812">Transmembrane</keyword>
<dbReference type="GO" id="GO:0022857">
    <property type="term" value="F:transmembrane transporter activity"/>
    <property type="evidence" value="ECO:0007669"/>
    <property type="project" value="InterPro"/>
</dbReference>
<dbReference type="OMA" id="VRYHWAQ"/>
<accession>A0A1U7LWT7</accession>
<proteinExistence type="inferred from homology"/>
<feature type="transmembrane region" description="Helical" evidence="7">
    <location>
        <begin position="157"/>
        <end position="176"/>
    </location>
</feature>
<comment type="subcellular location">
    <subcellularLocation>
        <location evidence="1">Membrane</location>
        <topology evidence="1">Multi-pass membrane protein</topology>
    </subcellularLocation>
</comment>
<dbReference type="Proteomes" id="UP000186594">
    <property type="component" value="Unassembled WGS sequence"/>
</dbReference>
<dbReference type="SUPFAM" id="SSF103481">
    <property type="entry name" value="Multidrug resistance efflux transporter EmrE"/>
    <property type="match status" value="1"/>
</dbReference>
<evidence type="ECO:0000313" key="9">
    <source>
        <dbReference type="Proteomes" id="UP000186594"/>
    </source>
</evidence>
<dbReference type="OrthoDB" id="429955at2759"/>
<dbReference type="InterPro" id="IPR052221">
    <property type="entry name" value="SLC35F_Transporter"/>
</dbReference>
<dbReference type="GO" id="GO:0016020">
    <property type="term" value="C:membrane"/>
    <property type="evidence" value="ECO:0007669"/>
    <property type="project" value="UniProtKB-SubCell"/>
</dbReference>
<protein>
    <submittedName>
        <fullName evidence="8">Putative solute carrier family 35 member</fullName>
    </submittedName>
</protein>
<reference evidence="8 9" key="1">
    <citation type="submission" date="2016-04" db="EMBL/GenBank/DDBJ databases">
        <title>Evolutionary innovation and constraint leading to complex multicellularity in the Ascomycota.</title>
        <authorList>
            <person name="Cisse O."/>
            <person name="Nguyen A."/>
            <person name="Hewitt D.A."/>
            <person name="Jedd G."/>
            <person name="Stajich J.E."/>
        </authorList>
    </citation>
    <scope>NUCLEOTIDE SEQUENCE [LARGE SCALE GENOMIC DNA]</scope>
    <source>
        <strain evidence="8 9">DAH-3</strain>
    </source>
</reference>
<name>A0A1U7LWT7_NEOID</name>
<gene>
    <name evidence="8" type="ORF">NEOLI_000027</name>
</gene>
<sequence>MTSKLVDGLITISSAEGRHVKRPFSFIFTKYFLSILVLGQILSLMIVSTNTFSQLLANRADDIPTFQSLFNYVVLALIYTTTSIYKMGLGKWSGMIRDRGWKYFALAFVDVEANYFVVKSYKYTTLLSCQLLDALAIVTVVVLSFLFFKVRYHWTKILGIVVCLGGLGMLVLSDFLTGKDSPGLDKVKGDLFMILGASLYGITNVFEEFFVSKAPIYEVLGQLGLYGAIVNGIQVAILERDQLNNVRWDGKMGGYLVGFNISMGILYSGTPILLRMSSAVFYNLSLLSSDFWGLVVGTQLFGYNLYWLYVISFILVIGGIVLYYAVERNIKGEAEKPWLGRKEGVVGVGTYRQCLLVRDPEIEV</sequence>
<evidence type="ECO:0000256" key="4">
    <source>
        <dbReference type="ARBA" id="ARBA00022692"/>
    </source>
</evidence>
<comment type="similarity">
    <text evidence="2">Belongs to the SLC35F solute transporter family.</text>
</comment>
<dbReference type="EMBL" id="LXFE01000126">
    <property type="protein sequence ID" value="OLL27012.1"/>
    <property type="molecule type" value="Genomic_DNA"/>
</dbReference>
<comment type="caution">
    <text evidence="8">The sequence shown here is derived from an EMBL/GenBank/DDBJ whole genome shotgun (WGS) entry which is preliminary data.</text>
</comment>
<feature type="transmembrane region" description="Helical" evidence="7">
    <location>
        <begin position="130"/>
        <end position="150"/>
    </location>
</feature>
<keyword evidence="3" id="KW-0813">Transport</keyword>
<dbReference type="PANTHER" id="PTHR14233">
    <property type="entry name" value="DUF914-RELATED"/>
    <property type="match status" value="1"/>
</dbReference>
<evidence type="ECO:0000256" key="1">
    <source>
        <dbReference type="ARBA" id="ARBA00004141"/>
    </source>
</evidence>
<evidence type="ECO:0000256" key="7">
    <source>
        <dbReference type="SAM" id="Phobius"/>
    </source>
</evidence>
<evidence type="ECO:0000256" key="3">
    <source>
        <dbReference type="ARBA" id="ARBA00022448"/>
    </source>
</evidence>